<reference evidence="12" key="1">
    <citation type="submission" date="2017-04" db="EMBL/GenBank/DDBJ databases">
        <title>Function of individual gut microbiota members based on whole genome sequencing of pure cultures obtained from chicken caecum.</title>
        <authorList>
            <person name="Medvecky M."/>
            <person name="Cejkova D."/>
            <person name="Polansky O."/>
            <person name="Karasova D."/>
            <person name="Kubasova T."/>
            <person name="Cizek A."/>
            <person name="Rychlik I."/>
        </authorList>
    </citation>
    <scope>NUCLEOTIDE SEQUENCE [LARGE SCALE GENOMIC DNA]</scope>
    <source>
        <strain evidence="12">An70</strain>
    </source>
</reference>
<dbReference type="GO" id="GO:0008902">
    <property type="term" value="F:hydroxymethylpyrimidine kinase activity"/>
    <property type="evidence" value="ECO:0007669"/>
    <property type="project" value="UniProtKB-EC"/>
</dbReference>
<keyword evidence="8" id="KW-0067">ATP-binding</keyword>
<keyword evidence="7 11" id="KW-0418">Kinase</keyword>
<comment type="catalytic activity">
    <reaction evidence="1">
        <text>4-amino-5-hydroxymethyl-2-methylpyrimidine + ATP = 4-amino-2-methyl-5-(phosphooxymethyl)pyrimidine + ADP + H(+)</text>
        <dbReference type="Rhea" id="RHEA:23096"/>
        <dbReference type="ChEBI" id="CHEBI:15378"/>
        <dbReference type="ChEBI" id="CHEBI:16892"/>
        <dbReference type="ChEBI" id="CHEBI:30616"/>
        <dbReference type="ChEBI" id="CHEBI:58354"/>
        <dbReference type="ChEBI" id="CHEBI:456216"/>
        <dbReference type="EC" id="2.7.1.49"/>
    </reaction>
</comment>
<dbReference type="STRING" id="1118060.GCA_000311845_00687"/>
<dbReference type="InterPro" id="IPR013749">
    <property type="entry name" value="PM/HMP-P_kinase-1"/>
</dbReference>
<feature type="domain" description="Pyridoxamine kinase/Phosphomethylpyrimidine kinase" evidence="10">
    <location>
        <begin position="16"/>
        <end position="266"/>
    </location>
</feature>
<evidence type="ECO:0000256" key="6">
    <source>
        <dbReference type="ARBA" id="ARBA00022741"/>
    </source>
</evidence>
<evidence type="ECO:0000256" key="4">
    <source>
        <dbReference type="ARBA" id="ARBA00004769"/>
    </source>
</evidence>
<dbReference type="Proteomes" id="UP000196560">
    <property type="component" value="Unassembled WGS sequence"/>
</dbReference>
<evidence type="ECO:0000256" key="5">
    <source>
        <dbReference type="ARBA" id="ARBA00022679"/>
    </source>
</evidence>
<comment type="pathway">
    <text evidence="4">Cofactor biosynthesis; thiamine diphosphate biosynthesis; 4-amino-2-methyl-5-diphosphomethylpyrimidine from 5-amino-1-(5-phospho-D-ribosyl)imidazole: step 3/3.</text>
</comment>
<dbReference type="RefSeq" id="WP_087186195.1">
    <property type="nucleotide sequence ID" value="NZ_NFHO01000004.1"/>
</dbReference>
<dbReference type="PANTHER" id="PTHR20858:SF17">
    <property type="entry name" value="HYDROXYMETHYLPYRIMIDINE_PHOSPHOMETHYLPYRIMIDINE KINASE THI20-RELATED"/>
    <property type="match status" value="1"/>
</dbReference>
<keyword evidence="12" id="KW-1185">Reference proteome</keyword>
<dbReference type="PANTHER" id="PTHR20858">
    <property type="entry name" value="PHOSPHOMETHYLPYRIMIDINE KINASE"/>
    <property type="match status" value="1"/>
</dbReference>
<evidence type="ECO:0000259" key="10">
    <source>
        <dbReference type="Pfam" id="PF08543"/>
    </source>
</evidence>
<evidence type="ECO:0000313" key="12">
    <source>
        <dbReference type="Proteomes" id="UP000196560"/>
    </source>
</evidence>
<evidence type="ECO:0000256" key="1">
    <source>
        <dbReference type="ARBA" id="ARBA00000151"/>
    </source>
</evidence>
<dbReference type="Gene3D" id="3.40.1190.20">
    <property type="match status" value="1"/>
</dbReference>
<gene>
    <name evidence="11" type="ORF">B5G21_04480</name>
</gene>
<keyword evidence="9" id="KW-0784">Thiamine biosynthesis</keyword>
<dbReference type="FunFam" id="3.40.1190.20:FF:000003">
    <property type="entry name" value="Phosphomethylpyrimidine kinase ThiD"/>
    <property type="match status" value="1"/>
</dbReference>
<name>A0A1Y3U8H7_9ACTN</name>
<evidence type="ECO:0000256" key="8">
    <source>
        <dbReference type="ARBA" id="ARBA00022840"/>
    </source>
</evidence>
<dbReference type="AlphaFoldDB" id="A0A1Y3U8H7"/>
<proteinExistence type="predicted"/>
<dbReference type="SUPFAM" id="SSF53613">
    <property type="entry name" value="Ribokinase-like"/>
    <property type="match status" value="1"/>
</dbReference>
<dbReference type="NCBIfam" id="TIGR00097">
    <property type="entry name" value="HMP-P_kinase"/>
    <property type="match status" value="1"/>
</dbReference>
<dbReference type="EMBL" id="NFHO01000004">
    <property type="protein sequence ID" value="OUN43397.1"/>
    <property type="molecule type" value="Genomic_DNA"/>
</dbReference>
<dbReference type="GO" id="GO:0005524">
    <property type="term" value="F:ATP binding"/>
    <property type="evidence" value="ECO:0007669"/>
    <property type="project" value="UniProtKB-KW"/>
</dbReference>
<evidence type="ECO:0000256" key="7">
    <source>
        <dbReference type="ARBA" id="ARBA00022777"/>
    </source>
</evidence>
<keyword evidence="5" id="KW-0808">Transferase</keyword>
<comment type="catalytic activity">
    <reaction evidence="2">
        <text>4-amino-2-methyl-5-(phosphooxymethyl)pyrimidine + ATP = 4-amino-2-methyl-5-(diphosphooxymethyl)pyrimidine + ADP</text>
        <dbReference type="Rhea" id="RHEA:19893"/>
        <dbReference type="ChEBI" id="CHEBI:30616"/>
        <dbReference type="ChEBI" id="CHEBI:57841"/>
        <dbReference type="ChEBI" id="CHEBI:58354"/>
        <dbReference type="ChEBI" id="CHEBI:456216"/>
        <dbReference type="EC" id="2.7.4.7"/>
    </reaction>
</comment>
<protein>
    <submittedName>
        <fullName evidence="11">Bifunctional hydroxymethylpyrimidine kinase/phosphomethylpyrimidine kinase</fullName>
    </submittedName>
</protein>
<organism evidence="11 12">
    <name type="scientific">Enorma massiliensis</name>
    <dbReference type="NCBI Taxonomy" id="1472761"/>
    <lineage>
        <taxon>Bacteria</taxon>
        <taxon>Bacillati</taxon>
        <taxon>Actinomycetota</taxon>
        <taxon>Coriobacteriia</taxon>
        <taxon>Coriobacteriales</taxon>
        <taxon>Coriobacteriaceae</taxon>
        <taxon>Enorma</taxon>
    </lineage>
</organism>
<keyword evidence="6" id="KW-0547">Nucleotide-binding</keyword>
<dbReference type="CDD" id="cd01169">
    <property type="entry name" value="HMPP_kinase"/>
    <property type="match status" value="1"/>
</dbReference>
<dbReference type="GO" id="GO:0009228">
    <property type="term" value="P:thiamine biosynthetic process"/>
    <property type="evidence" value="ECO:0007669"/>
    <property type="project" value="UniProtKB-KW"/>
</dbReference>
<dbReference type="UniPathway" id="UPA00060">
    <property type="reaction ID" value="UER00138"/>
</dbReference>
<dbReference type="Pfam" id="PF08543">
    <property type="entry name" value="Phos_pyr_kin"/>
    <property type="match status" value="1"/>
</dbReference>
<dbReference type="GO" id="GO:0009229">
    <property type="term" value="P:thiamine diphosphate biosynthetic process"/>
    <property type="evidence" value="ECO:0007669"/>
    <property type="project" value="UniProtKB-UniPathway"/>
</dbReference>
<accession>A0A1Y3U8H7</accession>
<sequence>MQTKTIPAVLSIAGSDSSGGAGIQADIKTIAAHRLFAETAITALTAQNTTGVRAVQEATPEFVAQQIDAVFEDIPPAAVKIGMVSSAAIIETIAERLKYWNAVNIVVDPVMVATSGARLISEDAVEALTERLLPLATVITPNVMEAEALSGMSIESSRDQALVAQALVERFGCAVLVKGGHNVNDANDVLAEPSPGTGDAPEVTWFRHERVVTENTHGTGCTLSSAIACGLAQERTLPEAIDQAKTYLTGALAAGLDLGHGSGPVDHMWAY</sequence>
<dbReference type="InterPro" id="IPR029056">
    <property type="entry name" value="Ribokinase-like"/>
</dbReference>
<dbReference type="eggNOG" id="COG0351">
    <property type="taxonomic scope" value="Bacteria"/>
</dbReference>
<evidence type="ECO:0000313" key="11">
    <source>
        <dbReference type="EMBL" id="OUN43397.1"/>
    </source>
</evidence>
<evidence type="ECO:0000256" key="2">
    <source>
        <dbReference type="ARBA" id="ARBA00000565"/>
    </source>
</evidence>
<comment type="caution">
    <text evidence="11">The sequence shown here is derived from an EMBL/GenBank/DDBJ whole genome shotgun (WGS) entry which is preliminary data.</text>
</comment>
<dbReference type="GO" id="GO:0005829">
    <property type="term" value="C:cytosol"/>
    <property type="evidence" value="ECO:0007669"/>
    <property type="project" value="TreeGrafter"/>
</dbReference>
<dbReference type="InterPro" id="IPR004399">
    <property type="entry name" value="HMP/HMP-P_kinase_dom"/>
</dbReference>
<comment type="function">
    <text evidence="3">Catalyzes the phosphorylation of hydroxymethylpyrimidine phosphate (HMP-P) to HMP-PP, and of HMP to HMP-P.</text>
</comment>
<dbReference type="GO" id="GO:0008972">
    <property type="term" value="F:phosphomethylpyrimidine kinase activity"/>
    <property type="evidence" value="ECO:0007669"/>
    <property type="project" value="UniProtKB-EC"/>
</dbReference>
<evidence type="ECO:0000256" key="3">
    <source>
        <dbReference type="ARBA" id="ARBA00003848"/>
    </source>
</evidence>
<evidence type="ECO:0000256" key="9">
    <source>
        <dbReference type="ARBA" id="ARBA00022977"/>
    </source>
</evidence>